<accession>A0A8S1CIB2</accession>
<evidence type="ECO:0000256" key="1">
    <source>
        <dbReference type="SAM" id="SignalP"/>
    </source>
</evidence>
<dbReference type="AlphaFoldDB" id="A0A8S1CIB2"/>
<gene>
    <name evidence="2" type="ORF">CLODIP_2_CD07283</name>
</gene>
<dbReference type="Proteomes" id="UP000494165">
    <property type="component" value="Unassembled WGS sequence"/>
</dbReference>
<dbReference type="GO" id="GO:0006629">
    <property type="term" value="P:lipid metabolic process"/>
    <property type="evidence" value="ECO:0007669"/>
    <property type="project" value="TreeGrafter"/>
</dbReference>
<evidence type="ECO:0000313" key="2">
    <source>
        <dbReference type="EMBL" id="CAB3368536.1"/>
    </source>
</evidence>
<dbReference type="GO" id="GO:0005737">
    <property type="term" value="C:cytoplasm"/>
    <property type="evidence" value="ECO:0007669"/>
    <property type="project" value="TreeGrafter"/>
</dbReference>
<feature type="chain" id="PRO_5035731649" description="Lipocalin/cytosolic fatty-acid binding domain-containing protein" evidence="1">
    <location>
        <begin position="25"/>
        <end position="198"/>
    </location>
</feature>
<evidence type="ECO:0008006" key="4">
    <source>
        <dbReference type="Google" id="ProtNLM"/>
    </source>
</evidence>
<dbReference type="PANTHER" id="PTHR10612:SF34">
    <property type="entry name" value="APOLIPOPROTEIN D"/>
    <property type="match status" value="1"/>
</dbReference>
<proteinExistence type="predicted"/>
<dbReference type="GO" id="GO:0000302">
    <property type="term" value="P:response to reactive oxygen species"/>
    <property type="evidence" value="ECO:0007669"/>
    <property type="project" value="TreeGrafter"/>
</dbReference>
<sequence length="198" mass="22305">MRVLSLSAFLAVLFYYNSSPFTSAISLCPQIWGKVPFDASKFSGDWYVMAYKGDPALPERKCAKIKVEIGRKDNRTTIVYKFHYQLSTGEDKTAEFFTQALRPTDPSTGFGVFVKTNYWESLVKTGIVATDYESFALVMACGPLFDMDRRSFGRQIYANILARSTEAIHPTAMTALKNMISSYDINLDSLKYVDHSSC</sequence>
<feature type="signal peptide" evidence="1">
    <location>
        <begin position="1"/>
        <end position="24"/>
    </location>
</feature>
<dbReference type="SUPFAM" id="SSF50814">
    <property type="entry name" value="Lipocalins"/>
    <property type="match status" value="1"/>
</dbReference>
<keyword evidence="1" id="KW-0732">Signal</keyword>
<dbReference type="Gene3D" id="2.40.128.20">
    <property type="match status" value="1"/>
</dbReference>
<dbReference type="PANTHER" id="PTHR10612">
    <property type="entry name" value="APOLIPOPROTEIN D"/>
    <property type="match status" value="1"/>
</dbReference>
<dbReference type="OrthoDB" id="565904at2759"/>
<dbReference type="EMBL" id="CADEPI010000038">
    <property type="protein sequence ID" value="CAB3368536.1"/>
    <property type="molecule type" value="Genomic_DNA"/>
</dbReference>
<evidence type="ECO:0000313" key="3">
    <source>
        <dbReference type="Proteomes" id="UP000494165"/>
    </source>
</evidence>
<reference evidence="2 3" key="1">
    <citation type="submission" date="2020-04" db="EMBL/GenBank/DDBJ databases">
        <authorList>
            <person name="Alioto T."/>
            <person name="Alioto T."/>
            <person name="Gomez Garrido J."/>
        </authorList>
    </citation>
    <scope>NUCLEOTIDE SEQUENCE [LARGE SCALE GENOMIC DNA]</scope>
</reference>
<protein>
    <recommendedName>
        <fullName evidence="4">Lipocalin/cytosolic fatty-acid binding domain-containing protein</fullName>
    </recommendedName>
</protein>
<comment type="caution">
    <text evidence="2">The sequence shown here is derived from an EMBL/GenBank/DDBJ whole genome shotgun (WGS) entry which is preliminary data.</text>
</comment>
<keyword evidence="3" id="KW-1185">Reference proteome</keyword>
<dbReference type="InterPro" id="IPR012674">
    <property type="entry name" value="Calycin"/>
</dbReference>
<organism evidence="2 3">
    <name type="scientific">Cloeon dipterum</name>
    <dbReference type="NCBI Taxonomy" id="197152"/>
    <lineage>
        <taxon>Eukaryota</taxon>
        <taxon>Metazoa</taxon>
        <taxon>Ecdysozoa</taxon>
        <taxon>Arthropoda</taxon>
        <taxon>Hexapoda</taxon>
        <taxon>Insecta</taxon>
        <taxon>Pterygota</taxon>
        <taxon>Palaeoptera</taxon>
        <taxon>Ephemeroptera</taxon>
        <taxon>Pisciforma</taxon>
        <taxon>Baetidae</taxon>
        <taxon>Cloeon</taxon>
    </lineage>
</organism>
<name>A0A8S1CIB2_9INSE</name>